<evidence type="ECO:0008006" key="10">
    <source>
        <dbReference type="Google" id="ProtNLM"/>
    </source>
</evidence>
<reference evidence="8 9" key="1">
    <citation type="submission" date="2017-03" db="EMBL/GenBank/DDBJ databases">
        <title>Genomes of endolithic fungi from Antarctica.</title>
        <authorList>
            <person name="Coleine C."/>
            <person name="Masonjones S."/>
            <person name="Stajich J.E."/>
        </authorList>
    </citation>
    <scope>NUCLEOTIDE SEQUENCE [LARGE SCALE GENOMIC DNA]</scope>
    <source>
        <strain evidence="8 9">CCFEE 6315</strain>
    </source>
</reference>
<sequence length="894" mass="98065">MPPSAPHTLKRKQPASTPSSSAPNKRAKPSHHHQQKRRDARQLSTQTRTAAFHHGELDVDKYVKSREYEIRALEEGLQRSKKGLNQRAFQLVPKDLRRRTASHNVKRVPQRLQERGKREMADDKTPTVTARRRKKSGPMRLRLETVRKLRALGSSKKQKKEDKKNEKNDKASDSAAKTTQAIPTRRPKVKPATLSRPSTPPAKFRKRQRHKSWLPTHLFHAKRARMTIPSAPLWRFAIPLSPTAKSHRPTHRARSERGCVAWDMSYMATIALEGREDRLLWALKGVGVEEERGGKGGKWIQGLRTRTVVLKACEGGMLAPATVIWCAPASRAESEKGERVRQVWIRVHPAAFLQVWEEVVKLAKTARPQVKVEDLRFEVGSIEISGPGATEALAGALWAFPAPDSNSSMASNSGEKASNLTAATTNNTRPLVPIPTALAETLQALAPLTNPSLLPGDALLAFNIQDPRLHHPPRRRAIPAPTAENQAALLNLCATWPPDIHLPISPPQIFSRAARQAAQRGLRSQKAINRRRALVGPGEVPGVQAGDTGVPVLLYTNSPNVSAVTSSSSSSSSSYTLLLPPKALPAVWYSIMYTPLSTGQQPRFAGLDELRWGAFESGGAWFPGDFPGTEAGWAWEVGVRRANQPVKPKAKQAKEQRETPGCAWEKLLQPKDDGTPGKEGAAPRISGLTQVPPALALKLFPHQHTTTKASPPPALPPTLDPEKALLAVHLTLLTRGVPNERANIYRLPRTQPRRDAWLALYAASRDQRSSRKRQHSNPNTTLREAKEGGGSELPEYISNRRLAHSLLHPSPPPQAGEANYPDCPCEEDLIGFITTGGFSLAGGKGRGVGNLVLSKIRSADGEGTENRESARLCIVRNIGEKVGRLGAWEVVGAV</sequence>
<protein>
    <recommendedName>
        <fullName evidence="10">POPLD-domain-containing protein</fullName>
    </recommendedName>
</protein>
<dbReference type="Pfam" id="PF08170">
    <property type="entry name" value="POPLD"/>
    <property type="match status" value="1"/>
</dbReference>
<evidence type="ECO:0000256" key="4">
    <source>
        <dbReference type="SAM" id="MobiDB-lite"/>
    </source>
</evidence>
<feature type="compositionally biased region" description="Basic residues" evidence="4">
    <location>
        <begin position="25"/>
        <end position="39"/>
    </location>
</feature>
<name>A0A4U0TIR2_9PEZI</name>
<dbReference type="GO" id="GO:0005655">
    <property type="term" value="C:nucleolar ribonuclease P complex"/>
    <property type="evidence" value="ECO:0007669"/>
    <property type="project" value="InterPro"/>
</dbReference>
<dbReference type="Pfam" id="PF06978">
    <property type="entry name" value="POP1_N"/>
    <property type="match status" value="1"/>
</dbReference>
<feature type="compositionally biased region" description="Polar residues" evidence="4">
    <location>
        <begin position="14"/>
        <end position="23"/>
    </location>
</feature>
<evidence type="ECO:0000256" key="2">
    <source>
        <dbReference type="ARBA" id="ARBA00022694"/>
    </source>
</evidence>
<feature type="region of interest" description="Disordered" evidence="4">
    <location>
        <begin position="1"/>
        <end position="52"/>
    </location>
</feature>
<dbReference type="OrthoDB" id="442863at2759"/>
<dbReference type="InterPro" id="IPR009723">
    <property type="entry name" value="Pop1_N"/>
</dbReference>
<evidence type="ECO:0000256" key="3">
    <source>
        <dbReference type="ARBA" id="ARBA00023242"/>
    </source>
</evidence>
<keyword evidence="9" id="KW-1185">Reference proteome</keyword>
<gene>
    <name evidence="8" type="ORF">B0A50_08797</name>
</gene>
<keyword evidence="3" id="KW-0539">Nucleus</keyword>
<dbReference type="GO" id="GO:0000172">
    <property type="term" value="C:ribonuclease MRP complex"/>
    <property type="evidence" value="ECO:0007669"/>
    <property type="project" value="InterPro"/>
</dbReference>
<dbReference type="PANTHER" id="PTHR22731">
    <property type="entry name" value="RIBONUCLEASES P/MRP PROTEIN SUBUNIT POP1"/>
    <property type="match status" value="1"/>
</dbReference>
<evidence type="ECO:0000313" key="9">
    <source>
        <dbReference type="Proteomes" id="UP000308549"/>
    </source>
</evidence>
<keyword evidence="2" id="KW-0819">tRNA processing</keyword>
<dbReference type="Proteomes" id="UP000308549">
    <property type="component" value="Unassembled WGS sequence"/>
</dbReference>
<feature type="region of interest" description="Disordered" evidence="4">
    <location>
        <begin position="764"/>
        <end position="793"/>
    </location>
</feature>
<feature type="compositionally biased region" description="Basic residues" evidence="4">
    <location>
        <begin position="100"/>
        <end position="109"/>
    </location>
</feature>
<dbReference type="Pfam" id="PF22770">
    <property type="entry name" value="POP1_C"/>
    <property type="match status" value="1"/>
</dbReference>
<dbReference type="GO" id="GO:0001682">
    <property type="term" value="P:tRNA 5'-leader removal"/>
    <property type="evidence" value="ECO:0007669"/>
    <property type="project" value="InterPro"/>
</dbReference>
<evidence type="ECO:0000259" key="7">
    <source>
        <dbReference type="Pfam" id="PF22770"/>
    </source>
</evidence>
<proteinExistence type="predicted"/>
<feature type="compositionally biased region" description="Basic and acidic residues" evidence="4">
    <location>
        <begin position="159"/>
        <end position="172"/>
    </location>
</feature>
<feature type="domain" description="POP1 C-terminal" evidence="7">
    <location>
        <begin position="724"/>
        <end position="890"/>
    </location>
</feature>
<comment type="subcellular location">
    <subcellularLocation>
        <location evidence="1">Nucleus</location>
    </subcellularLocation>
</comment>
<organism evidence="8 9">
    <name type="scientific">Salinomyces thailandicus</name>
    <dbReference type="NCBI Taxonomy" id="706561"/>
    <lineage>
        <taxon>Eukaryota</taxon>
        <taxon>Fungi</taxon>
        <taxon>Dikarya</taxon>
        <taxon>Ascomycota</taxon>
        <taxon>Pezizomycotina</taxon>
        <taxon>Dothideomycetes</taxon>
        <taxon>Dothideomycetidae</taxon>
        <taxon>Mycosphaerellales</taxon>
        <taxon>Teratosphaeriaceae</taxon>
        <taxon>Salinomyces</taxon>
    </lineage>
</organism>
<evidence type="ECO:0000313" key="8">
    <source>
        <dbReference type="EMBL" id="TKA21680.1"/>
    </source>
</evidence>
<accession>A0A4U0TIR2</accession>
<dbReference type="PANTHER" id="PTHR22731:SF3">
    <property type="entry name" value="RIBONUCLEASES P_MRP PROTEIN SUBUNIT POP1"/>
    <property type="match status" value="1"/>
</dbReference>
<feature type="domain" description="Pop1 N-terminal" evidence="5">
    <location>
        <begin position="62"/>
        <end position="274"/>
    </location>
</feature>
<evidence type="ECO:0000259" key="6">
    <source>
        <dbReference type="Pfam" id="PF08170"/>
    </source>
</evidence>
<dbReference type="EMBL" id="NAJL01000110">
    <property type="protein sequence ID" value="TKA21680.1"/>
    <property type="molecule type" value="Genomic_DNA"/>
</dbReference>
<feature type="compositionally biased region" description="Basic and acidic residues" evidence="4">
    <location>
        <begin position="112"/>
        <end position="125"/>
    </location>
</feature>
<feature type="region of interest" description="Disordered" evidence="4">
    <location>
        <begin position="100"/>
        <end position="211"/>
    </location>
</feature>
<evidence type="ECO:0000256" key="1">
    <source>
        <dbReference type="ARBA" id="ARBA00004123"/>
    </source>
</evidence>
<dbReference type="InterPro" id="IPR055079">
    <property type="entry name" value="POP1_C"/>
</dbReference>
<evidence type="ECO:0000259" key="5">
    <source>
        <dbReference type="Pfam" id="PF06978"/>
    </source>
</evidence>
<dbReference type="InterPro" id="IPR012590">
    <property type="entry name" value="POPLD_dom"/>
</dbReference>
<feature type="domain" description="POPLD" evidence="6">
    <location>
        <begin position="575"/>
        <end position="653"/>
    </location>
</feature>
<comment type="caution">
    <text evidence="8">The sequence shown here is derived from an EMBL/GenBank/DDBJ whole genome shotgun (WGS) entry which is preliminary data.</text>
</comment>
<dbReference type="InterPro" id="IPR039182">
    <property type="entry name" value="Pop1"/>
</dbReference>
<dbReference type="AlphaFoldDB" id="A0A4U0TIR2"/>